<dbReference type="PANTHER" id="PTHR39244:SF5">
    <property type="entry name" value="NATTERIN-3-LIKE"/>
    <property type="match status" value="1"/>
</dbReference>
<keyword evidence="1" id="KW-0732">Signal</keyword>
<dbReference type="SUPFAM" id="SSF56973">
    <property type="entry name" value="Aerolisin/ETX pore-forming domain"/>
    <property type="match status" value="1"/>
</dbReference>
<dbReference type="CDD" id="cd20220">
    <property type="entry name" value="PFM_natterin-3-like"/>
    <property type="match status" value="1"/>
</dbReference>
<dbReference type="Proteomes" id="UP000314982">
    <property type="component" value="Unassembled WGS sequence"/>
</dbReference>
<dbReference type="PANTHER" id="PTHR39244">
    <property type="entry name" value="NATTERIN-4"/>
    <property type="match status" value="1"/>
</dbReference>
<organism evidence="2 3">
    <name type="scientific">Hucho hucho</name>
    <name type="common">huchen</name>
    <dbReference type="NCBI Taxonomy" id="62062"/>
    <lineage>
        <taxon>Eukaryota</taxon>
        <taxon>Metazoa</taxon>
        <taxon>Chordata</taxon>
        <taxon>Craniata</taxon>
        <taxon>Vertebrata</taxon>
        <taxon>Euteleostomi</taxon>
        <taxon>Actinopterygii</taxon>
        <taxon>Neopterygii</taxon>
        <taxon>Teleostei</taxon>
        <taxon>Protacanthopterygii</taxon>
        <taxon>Salmoniformes</taxon>
        <taxon>Salmonidae</taxon>
        <taxon>Salmoninae</taxon>
        <taxon>Hucho</taxon>
    </lineage>
</organism>
<evidence type="ECO:0000313" key="2">
    <source>
        <dbReference type="Ensembl" id="ENSHHUP00000033996.1"/>
    </source>
</evidence>
<protein>
    <submittedName>
        <fullName evidence="2">Uncharacterized protein</fullName>
    </submittedName>
</protein>
<sequence length="373" mass="41710">MSRIILLAFLENVAMLVVTHSKASLKQGSLIRPNFGENKHLKWVRWTGSLPSWTVSIYNQAAKRLDYICVPLEGCNWSTGHYSPSKGPYCYNPCHGKEDRRAQFDLLVNEQNLELLQWRAFSGSIPTNSIAPCAKHNIYSAKNHYGIGAVYKKIFFLPLNGKEIKYKKDFDLLTLKKERYTQRIFNVEYHTDQLATLCQTPVALGEYSATNNNCHSVKQTVQLEEKTDRQSTWQTSVSSSLTISTSITVGIPIISATANVAVTSEKTHTNGNSVTETISHSMSVEVAVPANHQCTVKMAGKKYTIEIPFTAHLAKEYPDATVHTTTVTGIYRGLQVGEIDAVAERCTFLHMHLSFDAKPTTVWPKTSFCLICP</sequence>
<dbReference type="AlphaFoldDB" id="A0A4W5M5S2"/>
<evidence type="ECO:0000256" key="1">
    <source>
        <dbReference type="SAM" id="SignalP"/>
    </source>
</evidence>
<proteinExistence type="predicted"/>
<feature type="signal peptide" evidence="1">
    <location>
        <begin position="1"/>
        <end position="15"/>
    </location>
</feature>
<dbReference type="InterPro" id="IPR053237">
    <property type="entry name" value="Natterin_C"/>
</dbReference>
<dbReference type="Ensembl" id="ENSHHUT00000035350.1">
    <property type="protein sequence ID" value="ENSHHUP00000033996.1"/>
    <property type="gene ID" value="ENSHHUG00000021400.1"/>
</dbReference>
<evidence type="ECO:0000313" key="3">
    <source>
        <dbReference type="Proteomes" id="UP000314982"/>
    </source>
</evidence>
<keyword evidence="3" id="KW-1185">Reference proteome</keyword>
<reference evidence="2" key="2">
    <citation type="submission" date="2025-08" db="UniProtKB">
        <authorList>
            <consortium name="Ensembl"/>
        </authorList>
    </citation>
    <scope>IDENTIFICATION</scope>
</reference>
<name>A0A4W5M5S2_9TELE</name>
<feature type="chain" id="PRO_5021305616" evidence="1">
    <location>
        <begin position="16"/>
        <end position="373"/>
    </location>
</feature>
<reference evidence="2" key="3">
    <citation type="submission" date="2025-09" db="UniProtKB">
        <authorList>
            <consortium name="Ensembl"/>
        </authorList>
    </citation>
    <scope>IDENTIFICATION</scope>
</reference>
<accession>A0A4W5M5S2</accession>
<dbReference type="Gene3D" id="2.170.15.10">
    <property type="entry name" value="Proaerolysin, chain A, domain 3"/>
    <property type="match status" value="1"/>
</dbReference>
<reference evidence="3" key="1">
    <citation type="submission" date="2018-06" db="EMBL/GenBank/DDBJ databases">
        <title>Genome assembly of Danube salmon.</title>
        <authorList>
            <person name="Macqueen D.J."/>
            <person name="Gundappa M.K."/>
        </authorList>
    </citation>
    <scope>NUCLEOTIDE SEQUENCE [LARGE SCALE GENOMIC DNA]</scope>
</reference>
<dbReference type="GeneTree" id="ENSGT00400000024875"/>